<dbReference type="SMART" id="SM00034">
    <property type="entry name" value="CLECT"/>
    <property type="match status" value="1"/>
</dbReference>
<evidence type="ECO:0000256" key="1">
    <source>
        <dbReference type="SAM" id="SignalP"/>
    </source>
</evidence>
<sequence length="306" mass="35345">MVAKVLLFCSFVTVLTGLDIINHNCNFPTLNTCLRIDDSTKMKFNEMKNECEKYDLTMMPAETQYFGKLRSILWFRYDQVTQLPLGVHVSKAQDLANIETASGLKFKGAVKTGWVIYNYLENNLALVPLETELPVVCWSPFKTRLKCPPDYKLIYPRLTCYGVITENQQKDLWNNEECKTACRNKKSNLGAFHSQQEQLDYVKKLNLQWKSSLWIGTRFEHNSNKYKNEDRIAVRKTAYNMDGSKWTNFENAFEDDEPNAYGGTSENCIEWRTYQGPQKSYNDLPCTNKIGGCVCETAPDQTNVQY</sequence>
<dbReference type="AlphaFoldDB" id="A0A7E4W3S9"/>
<dbReference type="WBParaSite" id="Pan_g6182.t1">
    <property type="protein sequence ID" value="Pan_g6182.t1"/>
    <property type="gene ID" value="Pan_g6182"/>
</dbReference>
<dbReference type="SUPFAM" id="SSF56436">
    <property type="entry name" value="C-type lectin-like"/>
    <property type="match status" value="1"/>
</dbReference>
<dbReference type="Pfam" id="PF00059">
    <property type="entry name" value="Lectin_C"/>
    <property type="match status" value="1"/>
</dbReference>
<keyword evidence="1" id="KW-0732">Signal</keyword>
<feature type="signal peptide" evidence="1">
    <location>
        <begin position="1"/>
        <end position="17"/>
    </location>
</feature>
<reference evidence="4" key="2">
    <citation type="submission" date="2020-10" db="UniProtKB">
        <authorList>
            <consortium name="WormBaseParasite"/>
        </authorList>
    </citation>
    <scope>IDENTIFICATION</scope>
</reference>
<feature type="domain" description="C-type lectin" evidence="2">
    <location>
        <begin position="160"/>
        <end position="289"/>
    </location>
</feature>
<evidence type="ECO:0000313" key="3">
    <source>
        <dbReference type="Proteomes" id="UP000492821"/>
    </source>
</evidence>
<accession>A0A7E4W3S9</accession>
<proteinExistence type="predicted"/>
<evidence type="ECO:0000259" key="2">
    <source>
        <dbReference type="PROSITE" id="PS50041"/>
    </source>
</evidence>
<feature type="chain" id="PRO_5028894864" evidence="1">
    <location>
        <begin position="18"/>
        <end position="306"/>
    </location>
</feature>
<dbReference type="Gene3D" id="3.10.100.10">
    <property type="entry name" value="Mannose-Binding Protein A, subunit A"/>
    <property type="match status" value="1"/>
</dbReference>
<reference evidence="3" key="1">
    <citation type="journal article" date="2013" name="Genetics">
        <title>The draft genome and transcriptome of Panagrellus redivivus are shaped by the harsh demands of a free-living lifestyle.</title>
        <authorList>
            <person name="Srinivasan J."/>
            <person name="Dillman A.R."/>
            <person name="Macchietto M.G."/>
            <person name="Heikkinen L."/>
            <person name="Lakso M."/>
            <person name="Fracchia K.M."/>
            <person name="Antoshechkin I."/>
            <person name="Mortazavi A."/>
            <person name="Wong G."/>
            <person name="Sternberg P.W."/>
        </authorList>
    </citation>
    <scope>NUCLEOTIDE SEQUENCE [LARGE SCALE GENOMIC DNA]</scope>
    <source>
        <strain evidence="3">MT8872</strain>
    </source>
</reference>
<keyword evidence="3" id="KW-1185">Reference proteome</keyword>
<organism evidence="3 4">
    <name type="scientific">Panagrellus redivivus</name>
    <name type="common">Microworm</name>
    <dbReference type="NCBI Taxonomy" id="6233"/>
    <lineage>
        <taxon>Eukaryota</taxon>
        <taxon>Metazoa</taxon>
        <taxon>Ecdysozoa</taxon>
        <taxon>Nematoda</taxon>
        <taxon>Chromadorea</taxon>
        <taxon>Rhabditida</taxon>
        <taxon>Tylenchina</taxon>
        <taxon>Panagrolaimomorpha</taxon>
        <taxon>Panagrolaimoidea</taxon>
        <taxon>Panagrolaimidae</taxon>
        <taxon>Panagrellus</taxon>
    </lineage>
</organism>
<dbReference type="Proteomes" id="UP000492821">
    <property type="component" value="Unassembled WGS sequence"/>
</dbReference>
<evidence type="ECO:0000313" key="4">
    <source>
        <dbReference type="WBParaSite" id="Pan_g6182.t1"/>
    </source>
</evidence>
<dbReference type="InterPro" id="IPR016186">
    <property type="entry name" value="C-type_lectin-like/link_sf"/>
</dbReference>
<protein>
    <submittedName>
        <fullName evidence="4">C-type lectin domain-containing protein</fullName>
    </submittedName>
</protein>
<dbReference type="PROSITE" id="PS50041">
    <property type="entry name" value="C_TYPE_LECTIN_2"/>
    <property type="match status" value="1"/>
</dbReference>
<dbReference type="InterPro" id="IPR016187">
    <property type="entry name" value="CTDL_fold"/>
</dbReference>
<dbReference type="CDD" id="cd00037">
    <property type="entry name" value="CLECT"/>
    <property type="match status" value="1"/>
</dbReference>
<name>A0A7E4W3S9_PANRE</name>
<dbReference type="InterPro" id="IPR001304">
    <property type="entry name" value="C-type_lectin-like"/>
</dbReference>